<keyword evidence="1" id="KW-0812">Transmembrane</keyword>
<organism evidence="3 4">
    <name type="scientific">Eubacterium multiforme</name>
    <dbReference type="NCBI Taxonomy" id="83339"/>
    <lineage>
        <taxon>Bacteria</taxon>
        <taxon>Bacillati</taxon>
        <taxon>Bacillota</taxon>
        <taxon>Clostridia</taxon>
        <taxon>Eubacteriales</taxon>
        <taxon>Eubacteriaceae</taxon>
        <taxon>Eubacterium</taxon>
    </lineage>
</organism>
<evidence type="ECO:0000313" key="3">
    <source>
        <dbReference type="EMBL" id="MDQ0151047.1"/>
    </source>
</evidence>
<keyword evidence="1" id="KW-0472">Membrane</keyword>
<accession>A0ABT9UXK8</accession>
<dbReference type="NCBIfam" id="NF037970">
    <property type="entry name" value="vanZ_1"/>
    <property type="match status" value="1"/>
</dbReference>
<dbReference type="EMBL" id="JAUSUF010000016">
    <property type="protein sequence ID" value="MDQ0151047.1"/>
    <property type="molecule type" value="Genomic_DNA"/>
</dbReference>
<dbReference type="InterPro" id="IPR006976">
    <property type="entry name" value="VanZ-like"/>
</dbReference>
<dbReference type="RefSeq" id="WP_307487982.1">
    <property type="nucleotide sequence ID" value="NZ_JAUSUF010000016.1"/>
</dbReference>
<keyword evidence="4" id="KW-1185">Reference proteome</keyword>
<dbReference type="Proteomes" id="UP001228504">
    <property type="component" value="Unassembled WGS sequence"/>
</dbReference>
<proteinExistence type="predicted"/>
<dbReference type="Pfam" id="PF04892">
    <property type="entry name" value="VanZ"/>
    <property type="match status" value="1"/>
</dbReference>
<dbReference type="InterPro" id="IPR016747">
    <property type="entry name" value="Phosphotransbutyrylase"/>
</dbReference>
<comment type="caution">
    <text evidence="3">The sequence shown here is derived from an EMBL/GenBank/DDBJ whole genome shotgun (WGS) entry which is preliminary data.</text>
</comment>
<feature type="domain" description="VanZ-like" evidence="2">
    <location>
        <begin position="11"/>
        <end position="140"/>
    </location>
</feature>
<dbReference type="PIRSF" id="PIRSF019083">
    <property type="entry name" value="UCP019083_VanZ"/>
    <property type="match status" value="1"/>
</dbReference>
<name>A0ABT9UXK8_9FIRM</name>
<evidence type="ECO:0000256" key="1">
    <source>
        <dbReference type="SAM" id="Phobius"/>
    </source>
</evidence>
<keyword evidence="1" id="KW-1133">Transmembrane helix</keyword>
<evidence type="ECO:0000259" key="2">
    <source>
        <dbReference type="Pfam" id="PF04892"/>
    </source>
</evidence>
<reference evidence="3 4" key="1">
    <citation type="submission" date="2023-07" db="EMBL/GenBank/DDBJ databases">
        <title>Genomic Encyclopedia of Type Strains, Phase IV (KMG-IV): sequencing the most valuable type-strain genomes for metagenomic binning, comparative biology and taxonomic classification.</title>
        <authorList>
            <person name="Goeker M."/>
        </authorList>
    </citation>
    <scope>NUCLEOTIDE SEQUENCE [LARGE SCALE GENOMIC DNA]</scope>
    <source>
        <strain evidence="3 4">DSM 20694</strain>
    </source>
</reference>
<evidence type="ECO:0000313" key="4">
    <source>
        <dbReference type="Proteomes" id="UP001228504"/>
    </source>
</evidence>
<sequence length="152" mass="17380">MKVKQKMVLSWAILLIWMVFIFYMSNQPANISNNQSDFVLNLIRNLGMDIEGIYVDIAITIIRKGAHFTEYLILNILYFNVLRFYISNKKALIYSIILSFIYASTDELHQTFVAGRAGRFTDVLIDTSGAATGSILVFFINKIIKRKAKAVK</sequence>
<feature type="transmembrane region" description="Helical" evidence="1">
    <location>
        <begin position="7"/>
        <end position="25"/>
    </location>
</feature>
<gene>
    <name evidence="3" type="ORF">J2S18_003021</name>
</gene>
<protein>
    <submittedName>
        <fullName evidence="3">VanZ family protein</fullName>
    </submittedName>
</protein>